<accession>A0A6A6V5P8</accession>
<reference evidence="2" key="1">
    <citation type="journal article" date="2020" name="Stud. Mycol.">
        <title>101 Dothideomycetes genomes: a test case for predicting lifestyles and emergence of pathogens.</title>
        <authorList>
            <person name="Haridas S."/>
            <person name="Albert R."/>
            <person name="Binder M."/>
            <person name="Bloem J."/>
            <person name="Labutti K."/>
            <person name="Salamov A."/>
            <person name="Andreopoulos B."/>
            <person name="Baker S."/>
            <person name="Barry K."/>
            <person name="Bills G."/>
            <person name="Bluhm B."/>
            <person name="Cannon C."/>
            <person name="Castanera R."/>
            <person name="Culley D."/>
            <person name="Daum C."/>
            <person name="Ezra D."/>
            <person name="Gonzalez J."/>
            <person name="Henrissat B."/>
            <person name="Kuo A."/>
            <person name="Liang C."/>
            <person name="Lipzen A."/>
            <person name="Lutzoni F."/>
            <person name="Magnuson J."/>
            <person name="Mondo S."/>
            <person name="Nolan M."/>
            <person name="Ohm R."/>
            <person name="Pangilinan J."/>
            <person name="Park H.-J."/>
            <person name="Ramirez L."/>
            <person name="Alfaro M."/>
            <person name="Sun H."/>
            <person name="Tritt A."/>
            <person name="Yoshinaga Y."/>
            <person name="Zwiers L.-H."/>
            <person name="Turgeon B."/>
            <person name="Goodwin S."/>
            <person name="Spatafora J."/>
            <person name="Crous P."/>
            <person name="Grigoriev I."/>
        </authorList>
    </citation>
    <scope>NUCLEOTIDE SEQUENCE</scope>
    <source>
        <strain evidence="2">CBS 119925</strain>
    </source>
</reference>
<evidence type="ECO:0000256" key="1">
    <source>
        <dbReference type="SAM" id="SignalP"/>
    </source>
</evidence>
<sequence>MGCLDSFRWRWRLCIGCTGLFICCRSDVRSQVAVVWLYNCRAECRWTIDHIHSDVMTLHVDDLIRTLPSILLAPYHHLTLQR</sequence>
<evidence type="ECO:0000313" key="2">
    <source>
        <dbReference type="EMBL" id="KAF2745226.1"/>
    </source>
</evidence>
<feature type="chain" id="PRO_5025670716" description="Secreted protein" evidence="1">
    <location>
        <begin position="27"/>
        <end position="82"/>
    </location>
</feature>
<dbReference type="AlphaFoldDB" id="A0A6A6V5P8"/>
<keyword evidence="1" id="KW-0732">Signal</keyword>
<keyword evidence="3" id="KW-1185">Reference proteome</keyword>
<protein>
    <recommendedName>
        <fullName evidence="4">Secreted protein</fullName>
    </recommendedName>
</protein>
<evidence type="ECO:0000313" key="3">
    <source>
        <dbReference type="Proteomes" id="UP000799440"/>
    </source>
</evidence>
<dbReference type="Proteomes" id="UP000799440">
    <property type="component" value="Unassembled WGS sequence"/>
</dbReference>
<proteinExistence type="predicted"/>
<feature type="signal peptide" evidence="1">
    <location>
        <begin position="1"/>
        <end position="26"/>
    </location>
</feature>
<organism evidence="2 3">
    <name type="scientific">Sporormia fimetaria CBS 119925</name>
    <dbReference type="NCBI Taxonomy" id="1340428"/>
    <lineage>
        <taxon>Eukaryota</taxon>
        <taxon>Fungi</taxon>
        <taxon>Dikarya</taxon>
        <taxon>Ascomycota</taxon>
        <taxon>Pezizomycotina</taxon>
        <taxon>Dothideomycetes</taxon>
        <taxon>Pleosporomycetidae</taxon>
        <taxon>Pleosporales</taxon>
        <taxon>Sporormiaceae</taxon>
        <taxon>Sporormia</taxon>
    </lineage>
</organism>
<name>A0A6A6V5P8_9PLEO</name>
<dbReference type="EMBL" id="MU006583">
    <property type="protein sequence ID" value="KAF2745226.1"/>
    <property type="molecule type" value="Genomic_DNA"/>
</dbReference>
<evidence type="ECO:0008006" key="4">
    <source>
        <dbReference type="Google" id="ProtNLM"/>
    </source>
</evidence>
<gene>
    <name evidence="2" type="ORF">M011DRAFT_406851</name>
</gene>